<dbReference type="AlphaFoldDB" id="A0A2C8FFX2"/>
<dbReference type="EMBL" id="LT907976">
    <property type="protein sequence ID" value="SOB62166.1"/>
    <property type="molecule type" value="Genomic_DNA"/>
</dbReference>
<proteinExistence type="predicted"/>
<geneLocation type="plasmid" evidence="2">
    <name>padpro</name>
</geneLocation>
<dbReference type="Proteomes" id="UP000219215">
    <property type="component" value="Plasmid paDPRO"/>
</dbReference>
<evidence type="ECO:0000313" key="1">
    <source>
        <dbReference type="EMBL" id="SOB62166.1"/>
    </source>
</evidence>
<name>A0A2C8FFX2_9BACT</name>
<accession>A0A2C8FFX2</accession>
<keyword evidence="1" id="KW-0614">Plasmid</keyword>
<gene>
    <name evidence="1" type="ORF">DPRO_PA0042</name>
</gene>
<dbReference type="KEGG" id="pprf:DPRO_PA0042"/>
<evidence type="ECO:0000313" key="2">
    <source>
        <dbReference type="Proteomes" id="UP000219215"/>
    </source>
</evidence>
<dbReference type="Pfam" id="PF05973">
    <property type="entry name" value="Gp49"/>
    <property type="match status" value="1"/>
</dbReference>
<sequence>MKDKLMILLHGIMKTSNKTPKQDLDLAKKRMKEVLKK</sequence>
<dbReference type="InterPro" id="IPR009241">
    <property type="entry name" value="HigB-like"/>
</dbReference>
<keyword evidence="2" id="KW-1185">Reference proteome</keyword>
<protein>
    <submittedName>
        <fullName evidence="1">Uncharacterized protein</fullName>
    </submittedName>
</protein>
<organism evidence="1 2">
    <name type="scientific">Pseudodesulfovibrio profundus</name>
    <dbReference type="NCBI Taxonomy" id="57320"/>
    <lineage>
        <taxon>Bacteria</taxon>
        <taxon>Pseudomonadati</taxon>
        <taxon>Thermodesulfobacteriota</taxon>
        <taxon>Desulfovibrionia</taxon>
        <taxon>Desulfovibrionales</taxon>
        <taxon>Desulfovibrionaceae</taxon>
    </lineage>
</organism>
<reference evidence="2" key="1">
    <citation type="submission" date="2017-09" db="EMBL/GenBank/DDBJ databases">
        <authorList>
            <person name="Regsiter A."/>
            <person name="William W."/>
        </authorList>
    </citation>
    <scope>NUCLEOTIDE SEQUENCE [LARGE SCALE GENOMIC DNA]</scope>
    <source>
        <strain evidence="2">500-1</strain>
        <plasmid evidence="2">padpro</plasmid>
    </source>
</reference>